<evidence type="ECO:0000256" key="1">
    <source>
        <dbReference type="SAM" id="MobiDB-lite"/>
    </source>
</evidence>
<protein>
    <submittedName>
        <fullName evidence="2">Uncharacterized protein</fullName>
    </submittedName>
</protein>
<accession>A0A6B0VCF5</accession>
<organism evidence="2">
    <name type="scientific">Ixodes ricinus</name>
    <name type="common">Common tick</name>
    <name type="synonym">Acarus ricinus</name>
    <dbReference type="NCBI Taxonomy" id="34613"/>
    <lineage>
        <taxon>Eukaryota</taxon>
        <taxon>Metazoa</taxon>
        <taxon>Ecdysozoa</taxon>
        <taxon>Arthropoda</taxon>
        <taxon>Chelicerata</taxon>
        <taxon>Arachnida</taxon>
        <taxon>Acari</taxon>
        <taxon>Parasitiformes</taxon>
        <taxon>Ixodida</taxon>
        <taxon>Ixodoidea</taxon>
        <taxon>Ixodidae</taxon>
        <taxon>Ixodinae</taxon>
        <taxon>Ixodes</taxon>
    </lineage>
</organism>
<dbReference type="PROSITE" id="PS51257">
    <property type="entry name" value="PROKAR_LIPOPROTEIN"/>
    <property type="match status" value="1"/>
</dbReference>
<evidence type="ECO:0000313" key="2">
    <source>
        <dbReference type="EMBL" id="MXU99494.1"/>
    </source>
</evidence>
<feature type="region of interest" description="Disordered" evidence="1">
    <location>
        <begin position="61"/>
        <end position="88"/>
    </location>
</feature>
<name>A0A6B0VCF5_IXORI</name>
<reference evidence="2" key="1">
    <citation type="submission" date="2019-12" db="EMBL/GenBank/DDBJ databases">
        <title>An insight into the sialome of adult female Ixodes ricinus ticks feeding for 6 days.</title>
        <authorList>
            <person name="Perner J."/>
            <person name="Ribeiro J.M.C."/>
        </authorList>
    </citation>
    <scope>NUCLEOTIDE SEQUENCE</scope>
    <source>
        <strain evidence="2">Semi-engorged</strain>
        <tissue evidence="2">Salivary glands</tissue>
    </source>
</reference>
<dbReference type="AlphaFoldDB" id="A0A6B0VCF5"/>
<sequence>MLSFARLGQGTNVLCVAAVAGCGGGGRGVGRLRGPGQGGDVEVGVPLSLLVLQAREAEGGRRRPAHHLAQRHAVSTREDGDARGRAGQQVERIDASGRVLARLVLLVGRGKACGHGSMENVAVTVAAFVENVVEGDAAGFGLTSALQAAERLAHRLAFPFQDERHQGLCLEGQHHDADLVLLVGGGVPERMHPEPQGPDWGKVQPQGVPDALHAVLGQRVDGAVAVAQQRHRLALSTRGQRNLSLVEPQEGLQTGRERAVLLRPAGHDVVHRVRQLGAVLNHRVNALRVDSHGEDVRAVRQADPPGAALEAVRQARGGRPLDGLQFVPPQQTALLEGVLPGSALSAKTHGDVGTVHLEHPARRDVLDILYEDNVAELPLLLVSALRGSVQRRGAGLVLALVRQRAVRRLAARRRCWGRGRGHLSPVRGLALSREDPLAAATTPTAAAWR</sequence>
<proteinExistence type="predicted"/>
<feature type="compositionally biased region" description="Basic and acidic residues" evidence="1">
    <location>
        <begin position="75"/>
        <end position="84"/>
    </location>
</feature>
<dbReference type="EMBL" id="GIFC01017411">
    <property type="protein sequence ID" value="MXU99494.1"/>
    <property type="molecule type" value="Transcribed_RNA"/>
</dbReference>